<keyword evidence="1" id="KW-0472">Membrane</keyword>
<proteinExistence type="predicted"/>
<evidence type="ECO:0008006" key="4">
    <source>
        <dbReference type="Google" id="ProtNLM"/>
    </source>
</evidence>
<keyword evidence="3" id="KW-1185">Reference proteome</keyword>
<organism evidence="2 3">
    <name type="scientific">Yersinia entomophaga</name>
    <dbReference type="NCBI Taxonomy" id="935293"/>
    <lineage>
        <taxon>Bacteria</taxon>
        <taxon>Pseudomonadati</taxon>
        <taxon>Pseudomonadota</taxon>
        <taxon>Gammaproteobacteria</taxon>
        <taxon>Enterobacterales</taxon>
        <taxon>Yersiniaceae</taxon>
        <taxon>Yersinia</taxon>
    </lineage>
</organism>
<name>A0ABN4PT64_YERET</name>
<keyword evidence="1" id="KW-0812">Transmembrane</keyword>
<accession>A0ABN4PT64</accession>
<evidence type="ECO:0000256" key="1">
    <source>
        <dbReference type="SAM" id="Phobius"/>
    </source>
</evidence>
<dbReference type="Proteomes" id="UP000266744">
    <property type="component" value="Chromosome"/>
</dbReference>
<evidence type="ECO:0000313" key="3">
    <source>
        <dbReference type="Proteomes" id="UP000266744"/>
    </source>
</evidence>
<gene>
    <name evidence="2" type="ORF">PL78_10205</name>
</gene>
<dbReference type="EMBL" id="CP010029">
    <property type="protein sequence ID" value="ANI30193.1"/>
    <property type="molecule type" value="Genomic_DNA"/>
</dbReference>
<dbReference type="RefSeq" id="WP_064515263.1">
    <property type="nucleotide sequence ID" value="NZ_CP010029.1"/>
</dbReference>
<keyword evidence="1" id="KW-1133">Transmembrane helix</keyword>
<feature type="transmembrane region" description="Helical" evidence="1">
    <location>
        <begin position="57"/>
        <end position="79"/>
    </location>
</feature>
<protein>
    <recommendedName>
        <fullName evidence="4">Phage abortive infection protein</fullName>
    </recommendedName>
</protein>
<evidence type="ECO:0000313" key="2">
    <source>
        <dbReference type="EMBL" id="ANI30193.1"/>
    </source>
</evidence>
<sequence length="262" mass="30429">MTTLEKIIQFIKEHKFLSVMVALITTFILAIPLILYITKFNASLSTDPNKWAAFGTYVGGVYGPIATIISIAVLILTVVEINQSNKISIAEARNNNFINEIVKLTEILSNCLDKNPLIIDRTYLFKWFNKQMVSKFEKNHPADEYDIWKECIKKFTNDELSLFENEVAITEEILLRIHFIVDEDLKARARGIFKGIITNNERFWLECYIRRFNFPLVHFLSLWNSFSIVPKTLSDMIIDKELEEFIQEYSGDIVAIDMANKR</sequence>
<reference evidence="3" key="1">
    <citation type="journal article" date="2016" name="Toxins">
        <title>The Draft Genome Sequence of the Yersinia entomophaga Entomopathogenic Type Strain MH96T.</title>
        <authorList>
            <person name="Hurst M.R."/>
            <person name="Beattie A."/>
            <person name="Altermann E."/>
            <person name="Moraga R.M."/>
            <person name="Harper L.A."/>
            <person name="Calder J."/>
            <person name="Laugraud A."/>
        </authorList>
    </citation>
    <scope>NUCLEOTIDE SEQUENCE [LARGE SCALE GENOMIC DNA]</scope>
    <source>
        <strain evidence="3">MH96</strain>
    </source>
</reference>
<feature type="transmembrane region" description="Helical" evidence="1">
    <location>
        <begin position="16"/>
        <end position="37"/>
    </location>
</feature>